<dbReference type="RefSeq" id="WP_017744874.1">
    <property type="nucleotide sequence ID" value="NZ_KQ976354.1"/>
</dbReference>
<evidence type="ECO:0000313" key="2">
    <source>
        <dbReference type="Proteomes" id="UP000076925"/>
    </source>
</evidence>
<protein>
    <submittedName>
        <fullName evidence="1">Uncharacterized protein</fullName>
    </submittedName>
</protein>
<dbReference type="EMBL" id="ANNX02000047">
    <property type="protein sequence ID" value="KYC37064.1"/>
    <property type="molecule type" value="Genomic_DNA"/>
</dbReference>
<dbReference type="AlphaFoldDB" id="A0A139WX87"/>
<comment type="caution">
    <text evidence="1">The sequence shown here is derived from an EMBL/GenBank/DDBJ whole genome shotgun (WGS) entry which is preliminary data.</text>
</comment>
<dbReference type="STRING" id="128403.WA1_46355"/>
<organism evidence="1 2">
    <name type="scientific">Scytonema hofmannii PCC 7110</name>
    <dbReference type="NCBI Taxonomy" id="128403"/>
    <lineage>
        <taxon>Bacteria</taxon>
        <taxon>Bacillati</taxon>
        <taxon>Cyanobacteriota</taxon>
        <taxon>Cyanophyceae</taxon>
        <taxon>Nostocales</taxon>
        <taxon>Scytonemataceae</taxon>
        <taxon>Scytonema</taxon>
    </lineage>
</organism>
<name>A0A139WX87_9CYAN</name>
<sequence>MKILLVLKLDGDFATGFDVNWEISPDGQRPVASGISKLALAPTLDLVHIYQIWHDTCHRLGGSRIQYIPNQITNVRYAALVSEYKQAAATLSKFVNDWLNRSALSKILNMDRN</sequence>
<dbReference type="OrthoDB" id="4565353at2"/>
<proteinExistence type="predicted"/>
<accession>A0A139WX87</accession>
<evidence type="ECO:0000313" key="1">
    <source>
        <dbReference type="EMBL" id="KYC37064.1"/>
    </source>
</evidence>
<dbReference type="Proteomes" id="UP000076925">
    <property type="component" value="Unassembled WGS sequence"/>
</dbReference>
<reference evidence="1 2" key="1">
    <citation type="journal article" date="2013" name="Genome Biol. Evol.">
        <title>Genomes of Stigonematalean cyanobacteria (subsection V) and the evolution of oxygenic photosynthesis from prokaryotes to plastids.</title>
        <authorList>
            <person name="Dagan T."/>
            <person name="Roettger M."/>
            <person name="Stucken K."/>
            <person name="Landan G."/>
            <person name="Koch R."/>
            <person name="Major P."/>
            <person name="Gould S.B."/>
            <person name="Goremykin V.V."/>
            <person name="Rippka R."/>
            <person name="Tandeau de Marsac N."/>
            <person name="Gugger M."/>
            <person name="Lockhart P.J."/>
            <person name="Allen J.F."/>
            <person name="Brune I."/>
            <person name="Maus I."/>
            <person name="Puhler A."/>
            <person name="Martin W.F."/>
        </authorList>
    </citation>
    <scope>NUCLEOTIDE SEQUENCE [LARGE SCALE GENOMIC DNA]</scope>
    <source>
        <strain evidence="1 2">PCC 7110</strain>
    </source>
</reference>
<keyword evidence="2" id="KW-1185">Reference proteome</keyword>
<gene>
    <name evidence="1" type="ORF">WA1_46355</name>
</gene>